<feature type="domain" description="TB" evidence="13">
    <location>
        <begin position="265"/>
        <end position="319"/>
    </location>
</feature>
<dbReference type="FunFam" id="2.10.25.10:FF:000194">
    <property type="entry name" value="Latent transforming growth factor beta binding protein 2"/>
    <property type="match status" value="1"/>
</dbReference>
<dbReference type="PANTHER" id="PTHR47333:SF5">
    <property type="entry name" value="FIBRILLIN-3"/>
    <property type="match status" value="1"/>
</dbReference>
<feature type="domain" description="TB" evidence="13">
    <location>
        <begin position="579"/>
        <end position="634"/>
    </location>
</feature>
<proteinExistence type="predicted"/>
<dbReference type="FunFam" id="2.10.25.10:FF:000804">
    <property type="entry name" value="Fibrillin-1"/>
    <property type="match status" value="1"/>
</dbReference>
<dbReference type="Pfam" id="PF07645">
    <property type="entry name" value="EGF_CA"/>
    <property type="match status" value="25"/>
</dbReference>
<evidence type="ECO:0000256" key="3">
    <source>
        <dbReference type="ARBA" id="ARBA00022530"/>
    </source>
</evidence>
<dbReference type="PROSITE" id="PS01187">
    <property type="entry name" value="EGF_CA"/>
    <property type="match status" value="12"/>
</dbReference>
<keyword evidence="6" id="KW-0677">Repeat</keyword>
<dbReference type="Pfam" id="PF12947">
    <property type="entry name" value="EGF_3"/>
    <property type="match status" value="2"/>
</dbReference>
<feature type="domain" description="EGF-like" evidence="12">
    <location>
        <begin position="2052"/>
        <end position="2089"/>
    </location>
</feature>
<keyword evidence="7" id="KW-0106">Calcium</keyword>
<evidence type="ECO:0000259" key="13">
    <source>
        <dbReference type="PROSITE" id="PS51364"/>
    </source>
</evidence>
<evidence type="ECO:0000256" key="8">
    <source>
        <dbReference type="ARBA" id="ARBA00023157"/>
    </source>
</evidence>
<feature type="domain" description="TB" evidence="13">
    <location>
        <begin position="1456"/>
        <end position="1512"/>
    </location>
</feature>
<feature type="domain" description="EGF-like" evidence="12">
    <location>
        <begin position="326"/>
        <end position="363"/>
    </location>
</feature>
<feature type="domain" description="EGF-like" evidence="12">
    <location>
        <begin position="2135"/>
        <end position="2175"/>
    </location>
</feature>
<feature type="domain" description="TB" evidence="13">
    <location>
        <begin position="1616"/>
        <end position="1674"/>
    </location>
</feature>
<feature type="domain" description="EGF-like" evidence="12">
    <location>
        <begin position="1691"/>
        <end position="1730"/>
    </location>
</feature>
<dbReference type="SUPFAM" id="SSF57581">
    <property type="entry name" value="TB module/8-cys domain"/>
    <property type="match status" value="9"/>
</dbReference>
<feature type="domain" description="EGF-like" evidence="12">
    <location>
        <begin position="1938"/>
        <end position="1979"/>
    </location>
</feature>
<dbReference type="PROSITE" id="PS01186">
    <property type="entry name" value="EGF_2"/>
    <property type="match status" value="21"/>
</dbReference>
<dbReference type="FunFam" id="2.10.25.10:FF:000071">
    <property type="entry name" value="Fibrillin 2"/>
    <property type="match status" value="1"/>
</dbReference>
<dbReference type="GO" id="GO:0045595">
    <property type="term" value="P:regulation of cell differentiation"/>
    <property type="evidence" value="ECO:0007669"/>
    <property type="project" value="UniProtKB-ARBA"/>
</dbReference>
<feature type="compositionally biased region" description="Basic and acidic residues" evidence="11">
    <location>
        <begin position="2383"/>
        <end position="2399"/>
    </location>
</feature>
<feature type="domain" description="EGF-like" evidence="12">
    <location>
        <begin position="1036"/>
        <end position="1077"/>
    </location>
</feature>
<dbReference type="FunFam" id="2.10.25.10:FF:000096">
    <property type="entry name" value="Putative fibrillin 2"/>
    <property type="match status" value="3"/>
</dbReference>
<evidence type="ECO:0000313" key="15">
    <source>
        <dbReference type="Proteomes" id="UP001054837"/>
    </source>
</evidence>
<dbReference type="PIRSF" id="PIRSF036312">
    <property type="entry name" value="Fibrillin"/>
    <property type="match status" value="1"/>
</dbReference>
<dbReference type="Pfam" id="PF12661">
    <property type="entry name" value="hEGF"/>
    <property type="match status" value="2"/>
</dbReference>
<dbReference type="PROSITE" id="PS50026">
    <property type="entry name" value="EGF_3"/>
    <property type="match status" value="36"/>
</dbReference>
<evidence type="ECO:0000256" key="2">
    <source>
        <dbReference type="ARBA" id="ARBA00022525"/>
    </source>
</evidence>
<dbReference type="InterPro" id="IPR000152">
    <property type="entry name" value="EGF-type_Asp/Asn_hydroxyl_site"/>
</dbReference>
<feature type="domain" description="TB" evidence="13">
    <location>
        <begin position="2263"/>
        <end position="2313"/>
    </location>
</feature>
<dbReference type="SUPFAM" id="SSF57184">
    <property type="entry name" value="Growth factor receptor domain"/>
    <property type="match status" value="9"/>
</dbReference>
<accession>A0AAV4X642</accession>
<dbReference type="PROSITE" id="PS00010">
    <property type="entry name" value="ASX_HYDROXYL"/>
    <property type="match status" value="37"/>
</dbReference>
<dbReference type="Pfam" id="PF12662">
    <property type="entry name" value="cEGF"/>
    <property type="match status" value="5"/>
</dbReference>
<comment type="caution">
    <text evidence="10">Lacks conserved residue(s) required for the propagation of feature annotation.</text>
</comment>
<feature type="domain" description="EGF-like" evidence="12">
    <location>
        <begin position="1411"/>
        <end position="1451"/>
    </location>
</feature>
<keyword evidence="3" id="KW-0272">Extracellular matrix</keyword>
<feature type="domain" description="EGF-like" evidence="12">
    <location>
        <begin position="1369"/>
        <end position="1406"/>
    </location>
</feature>
<feature type="domain" description="EGF-like" evidence="12">
    <location>
        <begin position="1529"/>
        <end position="1566"/>
    </location>
</feature>
<feature type="domain" description="EGF-like" evidence="12">
    <location>
        <begin position="646"/>
        <end position="687"/>
    </location>
</feature>
<feature type="domain" description="EGF-like" evidence="12">
    <location>
        <begin position="492"/>
        <end position="532"/>
    </location>
</feature>
<evidence type="ECO:0000259" key="12">
    <source>
        <dbReference type="PROSITE" id="PS50026"/>
    </source>
</evidence>
<feature type="domain" description="EGF-like" evidence="12">
    <location>
        <begin position="1898"/>
        <end position="1937"/>
    </location>
</feature>
<feature type="domain" description="EGF-like" evidence="12">
    <location>
        <begin position="2094"/>
        <end position="2134"/>
    </location>
</feature>
<dbReference type="FunFam" id="2.10.25.10:FF:000019">
    <property type="entry name" value="latent-transforming growth factor beta-binding protein 1 isoform X2"/>
    <property type="match status" value="1"/>
</dbReference>
<dbReference type="FunFam" id="2.10.25.10:FF:000014">
    <property type="entry name" value="Latent-transforming growth factor beta-binding protein 3"/>
    <property type="match status" value="1"/>
</dbReference>
<feature type="domain" description="TB" evidence="13">
    <location>
        <begin position="885"/>
        <end position="936"/>
    </location>
</feature>
<keyword evidence="9" id="KW-0325">Glycoprotein</keyword>
<dbReference type="InterPro" id="IPR000742">
    <property type="entry name" value="EGF"/>
</dbReference>
<feature type="domain" description="EGF-like" evidence="12">
    <location>
        <begin position="1856"/>
        <end position="1897"/>
    </location>
</feature>
<dbReference type="InterPro" id="IPR052080">
    <property type="entry name" value="vWF_C/EGF_Fibrillin"/>
</dbReference>
<keyword evidence="4 10" id="KW-0245">EGF-like domain</keyword>
<dbReference type="PROSITE" id="PS00022">
    <property type="entry name" value="EGF_1"/>
    <property type="match status" value="1"/>
</dbReference>
<comment type="caution">
    <text evidence="14">The sequence shown here is derived from an EMBL/GenBank/DDBJ whole genome shotgun (WGS) entry which is preliminary data.</text>
</comment>
<feature type="domain" description="EGF-like" evidence="12">
    <location>
        <begin position="952"/>
        <end position="993"/>
    </location>
</feature>
<evidence type="ECO:0000256" key="11">
    <source>
        <dbReference type="SAM" id="MobiDB-lite"/>
    </source>
</evidence>
<feature type="domain" description="EGF-like" evidence="12">
    <location>
        <begin position="533"/>
        <end position="574"/>
    </location>
</feature>
<feature type="domain" description="EGF-like" evidence="12">
    <location>
        <begin position="1327"/>
        <end position="1364"/>
    </location>
</feature>
<feature type="domain" description="TB" evidence="13">
    <location>
        <begin position="777"/>
        <end position="817"/>
    </location>
</feature>
<dbReference type="FunFam" id="2.10.25.10:FF:000017">
    <property type="entry name" value="latent-transforming growth factor beta-binding protein 4 isoform X1"/>
    <property type="match status" value="1"/>
</dbReference>
<dbReference type="CDD" id="cd00054">
    <property type="entry name" value="EGF_CA"/>
    <property type="match status" value="22"/>
</dbReference>
<feature type="domain" description="EGF-like" evidence="12">
    <location>
        <begin position="219"/>
        <end position="256"/>
    </location>
</feature>
<evidence type="ECO:0000256" key="10">
    <source>
        <dbReference type="PROSITE-ProRule" id="PRU00076"/>
    </source>
</evidence>
<keyword evidence="15" id="KW-1185">Reference proteome</keyword>
<dbReference type="Pfam" id="PF14670">
    <property type="entry name" value="FXa_inhibition"/>
    <property type="match status" value="1"/>
</dbReference>
<feature type="domain" description="EGF-like" evidence="12">
    <location>
        <begin position="368"/>
        <end position="408"/>
    </location>
</feature>
<dbReference type="Gene3D" id="3.90.290.10">
    <property type="entry name" value="TGF-beta binding (TB) domain"/>
    <property type="match status" value="9"/>
</dbReference>
<feature type="domain" description="EGF-like" evidence="12">
    <location>
        <begin position="1731"/>
        <end position="1773"/>
    </location>
</feature>
<evidence type="ECO:0000256" key="9">
    <source>
        <dbReference type="ARBA" id="ARBA00023180"/>
    </source>
</evidence>
<keyword evidence="2" id="KW-0964">Secreted</keyword>
<feature type="domain" description="EGF-like" evidence="12">
    <location>
        <begin position="177"/>
        <end position="218"/>
    </location>
</feature>
<feature type="domain" description="EGF-like" evidence="12">
    <location>
        <begin position="409"/>
        <end position="449"/>
    </location>
</feature>
<gene>
    <name evidence="14" type="primary">Fbn1</name>
    <name evidence="14" type="ORF">CDAR_59481</name>
</gene>
<feature type="domain" description="EGF-like" evidence="12">
    <location>
        <begin position="450"/>
        <end position="491"/>
    </location>
</feature>
<feature type="domain" description="EGF-like" evidence="12">
    <location>
        <begin position="1203"/>
        <end position="1240"/>
    </location>
</feature>
<feature type="disulfide bond" evidence="10">
    <location>
        <begin position="100"/>
        <end position="109"/>
    </location>
</feature>
<organism evidence="14 15">
    <name type="scientific">Caerostris darwini</name>
    <dbReference type="NCBI Taxonomy" id="1538125"/>
    <lineage>
        <taxon>Eukaryota</taxon>
        <taxon>Metazoa</taxon>
        <taxon>Ecdysozoa</taxon>
        <taxon>Arthropoda</taxon>
        <taxon>Chelicerata</taxon>
        <taxon>Arachnida</taxon>
        <taxon>Araneae</taxon>
        <taxon>Araneomorphae</taxon>
        <taxon>Entelegynae</taxon>
        <taxon>Araneoidea</taxon>
        <taxon>Araneidae</taxon>
        <taxon>Caerostris</taxon>
    </lineage>
</organism>
<dbReference type="PROSITE" id="PS51364">
    <property type="entry name" value="TB"/>
    <property type="match status" value="9"/>
</dbReference>
<dbReference type="FunFam" id="2.10.25.10:FF:000005">
    <property type="entry name" value="Fibrillin 2"/>
    <property type="match status" value="2"/>
</dbReference>
<feature type="domain" description="EGF-like" evidence="12">
    <location>
        <begin position="1286"/>
        <end position="1324"/>
    </location>
</feature>
<evidence type="ECO:0000313" key="14">
    <source>
        <dbReference type="EMBL" id="GIY89294.1"/>
    </source>
</evidence>
<evidence type="ECO:0000256" key="5">
    <source>
        <dbReference type="ARBA" id="ARBA00022729"/>
    </source>
</evidence>
<feature type="disulfide bond" evidence="10">
    <location>
        <begin position="1695"/>
        <end position="1705"/>
    </location>
</feature>
<dbReference type="InterPro" id="IPR024731">
    <property type="entry name" value="NELL2-like_EGF"/>
</dbReference>
<feature type="disulfide bond" evidence="10">
    <location>
        <begin position="1902"/>
        <end position="1912"/>
    </location>
</feature>
<feature type="domain" description="EGF-like" evidence="12">
    <location>
        <begin position="994"/>
        <end position="1035"/>
    </location>
</feature>
<sequence length="2544" mass="277094">MHVIKRKKNLNHSFFLAAICRASCGDGRCIRPNLCFCPNRQVRPSCDGPGLPGLIPGGNDPTGIGPGNVVGPGTPQQPGSLCQEPCLNGGRCIGPDRCACVYGFTGRRCERDYRTGPCFRRVQNQFCAGQLTGVVCTRQLCCATVGVAWGHPCEQCPAKLPCERGFITNIQSRSCQDVDECEAIPGICENGKCINSVGSFRCDCDSGYLYNEDSGACEDVNECENNADLCTHGRCVNTEGSFNCLCDFGYVPAQNQQACLDTRQENCYINLINGQCKNPLPVRLSKVECCCGENMGKGWGAQPCQACPLPGSKQYSQLCTAATLIDINECDLRRDLCENGHCINTPSSYRCECNKGFRSTNNDKKCVDVDECQNATLCQGGRCINSVGSFTCFCQPGYDLTSDGTKCTDQDECSITGMCANGVCVNGAGSFTCRCNPGFTLSSTRQSCIDIDECSENARICLKGRCQNTPGSYKCECQEGFVTSPGGDYCLDRNECEEKGMCRHGTCVNGDGSFKCLCDPGYKLSPDGHFCIDINECLETTDACVNGRCENSDGSFRCSCNDGLTMSPNGRICQDTRRDYCFSTYRNGECSNPSSMAVTRSACCCANRGSTTPAWGIQCVPCPTLGSKEFLDLCPKGPGLGSLVDDINECIVFPNICPNGACENLKGSYRCVCNQGYQVDAGGKICSDINECAVNLLLCDNGQCRNTPGSFQCTCPIGYRHNVLTNTCDDIDECQEKISDICIGGTCINSLGSYRCECETGSALDASRNICIDNRRGSCWMTINNNGRCENDIKTPMLKSECCGSIGKAWGSPCQRCTDLERRCPKGFAMLDGSTCTDINECEVFPNICQGGGLCVNVEGSYHCNCPPGLTLDPTGSKCFDLREEVCYLQYQGGRCLRPFDGVYKKMLCCCSLGAAWGNQCEPCPRPGSEAFNELCVKGFGYYYDKPGSLSDINECVQFPSICQSGKCKNTAGSFSCLCNQGFTIDSEGVNCTDINECSVALGVCSNGICRNTPGSFRCDCDEGYEDVQMMQTCDDINECQRIRGLCRGGQCFNTPGSFKCECPPGHELTPDGRACKDVDECSRTSGICSHGVCENMMGSYQCSCSDGYKQTFQHTSCEDIDECTLNNGGCQSKCLNIPGSYRCDCENGYKLMPDGATCEDIDECKDITNICSGGKCTNYAGTHTCHCTGGLMPSTDGKSCLDIDECALNPNVCLNGRCENNLGSYICQCEFGYSVKSGEVGCTDDNECEMGLSECDEHADCVNTLGSYECNCLDGFRGDGFECRDINECLRDNGGCDPDAACINTIGSFQCQCDTGFTGDGFTCRDVDECSMNPTLCENGQCLNYGGSYRCECDMGFEPEDSERSCVDVDECALFQNNCAFGRCENVFGMFRCSCNTGYQLDTTGGNCTDINECDNPQICQYGTCINTPGSFLCECPPNYTLAPNGAGCVDVREGQCFLDVVSAHRGRGICNTELGERLTKATCCCSVGKGWGPTCEVCPVENSTDYRHLCPGGPGFRPNQINVVLEDIDECRDLNNVCENGRCSNTFGSFMCICPDGYTLDSSRRKCIDVDECLLRPDICGAGTCINSEGSYTCACPPDYVLGPTRTCIDMRRANCFRQAYTSGTYPFKLVCEHPMMTNETKVMCCCSIGRAWGDPCEPCPVQNSEEYQKLCFMSPGTYVDPVTGVTVDMDECKTGVCENGHCINTIGSFVCECYNGYRYNSLINKCEDINECIETSDICQGSSTCFNTIGSFECRCPDGYKPAPSKRDCLDVNECSKTGMCDNGICKNFDGSFRCTCNNGYYLSPDGEHCLDIDECKRSPGICSDGTCTNVEGSYKCHCNPGFQISPNGDCFDIDECRNQFGICQNGRCKNTIGSYTCQCQNGYALSQDGRNCIDINECSGDLCRNGNCRNSEGSFQCTCNEGYHLSPNKRDCEDIDECRTIPGICDGGLCKNTVGGFNCVCSKGYVLSLDGKTCIDTRQSHCFQTYDNGFCRNPRLFNMTKKECCCMKGSAAWGIDLCEPCPDPRGDAFKKLCPDGSGYVTEGGIMGDINECMMDSTLCENGICINMDGSYRCECQEGFKLDHTGTKCIDLDECRQTPAICGNGTCTNVIGGFECDCRDGFTSGPRETCEDINECDEMASMCAFRCQNLPGTFKCTCPYGYALASDGMHCEDLDECQTPANDCRFACKNLIGSFMCICPDGYRQVGMVDDCVDVDECRTVQGICANGRCINTRGSYRCDCFPGYEPSRTQKECTDVRSGNCYKIPSCPRDSQDVSEMTRVDCCCGMGAAWGPRCEMCPLRGSKAYTDLCPHGPGFDNTGKAIPSIPFGLPKQYGDGLDNNLSLLGNLHVPSETGYNTPGEKVISTEGCYSCKLNSNNRQKRDVSRAKRHENDVRRPFGTGRLSHHGIRRLDKKIVNRLQHGSQVKRVHHSAKSANNTKLWKSGLHTTVFVPLNHLDNGIDVLKIQPNLKYLMNNEKFEIVEGNKQKLFKISTRRGVAVLHTTEKIKQPGLHILKILGTVQNTNLTSLEEPFHLTVHLIVK</sequence>
<feature type="domain" description="TB" evidence="13">
    <location>
        <begin position="116"/>
        <end position="157"/>
    </location>
</feature>
<evidence type="ECO:0000256" key="7">
    <source>
        <dbReference type="ARBA" id="ARBA00022837"/>
    </source>
</evidence>
<keyword evidence="8 10" id="KW-1015">Disulfide bond</keyword>
<keyword evidence="5" id="KW-0732">Signal</keyword>
<dbReference type="FunFam" id="2.10.25.10:FF:000008">
    <property type="entry name" value="Signal peptide, CUB domain, EGF-like 2"/>
    <property type="match status" value="1"/>
</dbReference>
<dbReference type="SMART" id="SM00179">
    <property type="entry name" value="EGF_CA"/>
    <property type="match status" value="38"/>
</dbReference>
<protein>
    <submittedName>
        <fullName evidence="14">Fibrillin-1</fullName>
    </submittedName>
</protein>
<dbReference type="SMART" id="SM00181">
    <property type="entry name" value="EGF"/>
    <property type="match status" value="40"/>
</dbReference>
<feature type="domain" description="EGF-like" evidence="12">
    <location>
        <begin position="1774"/>
        <end position="1814"/>
    </location>
</feature>
<feature type="domain" description="EGF-like" evidence="12">
    <location>
        <begin position="1078"/>
        <end position="1119"/>
    </location>
</feature>
<dbReference type="FunFam" id="2.10.25.10:FF:000003">
    <property type="entry name" value="fibrillin-1 isoform X1"/>
    <property type="match status" value="18"/>
</dbReference>
<dbReference type="InterPro" id="IPR017878">
    <property type="entry name" value="TB_dom"/>
</dbReference>
<dbReference type="SUPFAM" id="SSF57196">
    <property type="entry name" value="EGF/Laminin"/>
    <property type="match status" value="15"/>
</dbReference>
<dbReference type="EMBL" id="BPLQ01015594">
    <property type="protein sequence ID" value="GIY89294.1"/>
    <property type="molecule type" value="Genomic_DNA"/>
</dbReference>
<feature type="domain" description="EGF-like" evidence="12">
    <location>
        <begin position="688"/>
        <end position="729"/>
    </location>
</feature>
<dbReference type="GO" id="GO:0005509">
    <property type="term" value="F:calcium ion binding"/>
    <property type="evidence" value="ECO:0007669"/>
    <property type="project" value="InterPro"/>
</dbReference>
<dbReference type="Gene3D" id="2.10.25.10">
    <property type="entry name" value="Laminin"/>
    <property type="match status" value="39"/>
</dbReference>
<feature type="domain" description="EGF-like" evidence="12">
    <location>
        <begin position="1571"/>
        <end position="1611"/>
    </location>
</feature>
<name>A0AAV4X642_9ARAC</name>
<dbReference type="FunFam" id="2.10.25.10:FF:000038">
    <property type="entry name" value="Fibrillin 2"/>
    <property type="match status" value="2"/>
</dbReference>
<evidence type="ECO:0000256" key="6">
    <source>
        <dbReference type="ARBA" id="ARBA00022737"/>
    </source>
</evidence>
<feature type="disulfide bond" evidence="10">
    <location>
        <begin position="82"/>
        <end position="92"/>
    </location>
</feature>
<feature type="domain" description="EGF-like" evidence="12">
    <location>
        <begin position="1815"/>
        <end position="1853"/>
    </location>
</feature>
<feature type="domain" description="EGF-like" evidence="12">
    <location>
        <begin position="838"/>
        <end position="880"/>
    </location>
</feature>
<evidence type="ECO:0000256" key="1">
    <source>
        <dbReference type="ARBA" id="ARBA00004498"/>
    </source>
</evidence>
<feature type="region of interest" description="Disordered" evidence="11">
    <location>
        <begin position="2383"/>
        <end position="2406"/>
    </location>
</feature>
<feature type="domain" description="EGF-like" evidence="12">
    <location>
        <begin position="1120"/>
        <end position="1160"/>
    </location>
</feature>
<dbReference type="InterPro" id="IPR049883">
    <property type="entry name" value="NOTCH1_EGF-like"/>
</dbReference>
<dbReference type="InterPro" id="IPR026823">
    <property type="entry name" value="cEGF"/>
</dbReference>
<comment type="subcellular location">
    <subcellularLocation>
        <location evidence="1">Secreted</location>
        <location evidence="1">Extracellular space</location>
        <location evidence="1">Extracellular matrix</location>
    </subcellularLocation>
</comment>
<dbReference type="InterPro" id="IPR018097">
    <property type="entry name" value="EGF_Ca-bd_CS"/>
</dbReference>
<dbReference type="PANTHER" id="PTHR47333">
    <property type="entry name" value="VON WILLEBRAND FACTOR C AND EGF DOMAIN-CONTAINING PROTEIN"/>
    <property type="match status" value="1"/>
</dbReference>
<feature type="domain" description="EGF-like" evidence="12">
    <location>
        <begin position="1245"/>
        <end position="1283"/>
    </location>
</feature>
<dbReference type="InterPro" id="IPR036773">
    <property type="entry name" value="TB_dom_sf"/>
</dbReference>
<dbReference type="FunFam" id="2.10.25.10:FF:000653">
    <property type="entry name" value="Putative Fibrillin-1"/>
    <property type="match status" value="1"/>
</dbReference>
<dbReference type="InterPro" id="IPR001881">
    <property type="entry name" value="EGF-like_Ca-bd_dom"/>
</dbReference>
<dbReference type="InterPro" id="IPR013032">
    <property type="entry name" value="EGF-like_CS"/>
</dbReference>
<dbReference type="InterPro" id="IPR009030">
    <property type="entry name" value="Growth_fac_rcpt_cys_sf"/>
</dbReference>
<feature type="domain" description="TB" evidence="13">
    <location>
        <begin position="1984"/>
        <end position="2037"/>
    </location>
</feature>
<feature type="domain" description="EGF-like" evidence="12">
    <location>
        <begin position="78"/>
        <end position="110"/>
    </location>
</feature>
<evidence type="ECO:0000256" key="4">
    <source>
        <dbReference type="ARBA" id="ARBA00022536"/>
    </source>
</evidence>
<reference evidence="14 15" key="1">
    <citation type="submission" date="2021-06" db="EMBL/GenBank/DDBJ databases">
        <title>Caerostris darwini draft genome.</title>
        <authorList>
            <person name="Kono N."/>
            <person name="Arakawa K."/>
        </authorList>
    </citation>
    <scope>NUCLEOTIDE SEQUENCE [LARGE SCALE GENOMIC DNA]</scope>
</reference>
<feature type="domain" description="EGF-like" evidence="12">
    <location>
        <begin position="2217"/>
        <end position="2254"/>
    </location>
</feature>
<dbReference type="Proteomes" id="UP001054837">
    <property type="component" value="Unassembled WGS sequence"/>
</dbReference>
<dbReference type="Pfam" id="PF00683">
    <property type="entry name" value="TB"/>
    <property type="match status" value="9"/>
</dbReference>